<accession>A0ABP1Q305</accession>
<dbReference type="Proteomes" id="UP001642540">
    <property type="component" value="Unassembled WGS sequence"/>
</dbReference>
<name>A0ABP1Q305_9HEXA</name>
<protein>
    <recommendedName>
        <fullName evidence="5">Spaetzle domain-containing protein</fullName>
    </recommendedName>
</protein>
<keyword evidence="3" id="KW-0325">Glycoprotein</keyword>
<sequence length="219" mass="25705">MRCLRLGGSNKMRQHDHYEHTMLEKRLPAPSHIYDIRKRVEVNGVVTLASEYNRHRNYYFGVNGDSLESCCPVVFEVIAPIYGRSRSGHMVELYKDENVQQKFYEYRCHKDYLEQPCRYVDNQHRKISKCVQQYLDTYALVKSDTSLTGWSMEHIRIASGCACKVDRVKASRRRKKVSSSFNFQRKSNNKILHKHSNGDSAGSKTRRNYEQFTSSTRIH</sequence>
<dbReference type="PANTHER" id="PTHR23199:SF12">
    <property type="entry name" value="NEUROTROPHIN 1-RELATED"/>
    <property type="match status" value="1"/>
</dbReference>
<feature type="domain" description="Spaetzle" evidence="5">
    <location>
        <begin position="69"/>
        <end position="165"/>
    </location>
</feature>
<keyword evidence="7" id="KW-1185">Reference proteome</keyword>
<feature type="compositionally biased region" description="Polar residues" evidence="4">
    <location>
        <begin position="210"/>
        <end position="219"/>
    </location>
</feature>
<feature type="region of interest" description="Disordered" evidence="4">
    <location>
        <begin position="188"/>
        <end position="219"/>
    </location>
</feature>
<dbReference type="InterPro" id="IPR052444">
    <property type="entry name" value="Spz/Toll_ligand-like"/>
</dbReference>
<evidence type="ECO:0000256" key="3">
    <source>
        <dbReference type="ARBA" id="ARBA00023180"/>
    </source>
</evidence>
<organism evidence="6 7">
    <name type="scientific">Orchesella dallaii</name>
    <dbReference type="NCBI Taxonomy" id="48710"/>
    <lineage>
        <taxon>Eukaryota</taxon>
        <taxon>Metazoa</taxon>
        <taxon>Ecdysozoa</taxon>
        <taxon>Arthropoda</taxon>
        <taxon>Hexapoda</taxon>
        <taxon>Collembola</taxon>
        <taxon>Entomobryomorpha</taxon>
        <taxon>Entomobryoidea</taxon>
        <taxon>Orchesellidae</taxon>
        <taxon>Orchesellinae</taxon>
        <taxon>Orchesella</taxon>
    </lineage>
</organism>
<evidence type="ECO:0000313" key="6">
    <source>
        <dbReference type="EMBL" id="CAL8087425.1"/>
    </source>
</evidence>
<dbReference type="Gene3D" id="2.10.90.10">
    <property type="entry name" value="Cystine-knot cytokines"/>
    <property type="match status" value="1"/>
</dbReference>
<keyword evidence="2" id="KW-1015">Disulfide bond</keyword>
<evidence type="ECO:0000313" key="7">
    <source>
        <dbReference type="Proteomes" id="UP001642540"/>
    </source>
</evidence>
<dbReference type="Pfam" id="PF16077">
    <property type="entry name" value="Spaetzle"/>
    <property type="match status" value="1"/>
</dbReference>
<keyword evidence="1" id="KW-0732">Signal</keyword>
<dbReference type="PROSITE" id="PS50270">
    <property type="entry name" value="NGF_2"/>
    <property type="match status" value="1"/>
</dbReference>
<evidence type="ECO:0000256" key="1">
    <source>
        <dbReference type="ARBA" id="ARBA00022729"/>
    </source>
</evidence>
<dbReference type="PANTHER" id="PTHR23199">
    <property type="entry name" value="NEUROTROPHIN 1-RELATED"/>
    <property type="match status" value="1"/>
</dbReference>
<dbReference type="InterPro" id="IPR032104">
    <property type="entry name" value="Spaetzle"/>
</dbReference>
<evidence type="ECO:0000256" key="4">
    <source>
        <dbReference type="SAM" id="MobiDB-lite"/>
    </source>
</evidence>
<reference evidence="6 7" key="1">
    <citation type="submission" date="2024-08" db="EMBL/GenBank/DDBJ databases">
        <authorList>
            <person name="Cucini C."/>
            <person name="Frati F."/>
        </authorList>
    </citation>
    <scope>NUCLEOTIDE SEQUENCE [LARGE SCALE GENOMIC DNA]</scope>
</reference>
<dbReference type="EMBL" id="CAXLJM020000020">
    <property type="protein sequence ID" value="CAL8087425.1"/>
    <property type="molecule type" value="Genomic_DNA"/>
</dbReference>
<proteinExistence type="predicted"/>
<gene>
    <name evidence="6" type="ORF">ODALV1_LOCUS6736</name>
</gene>
<comment type="caution">
    <text evidence="6">The sequence shown here is derived from an EMBL/GenBank/DDBJ whole genome shotgun (WGS) entry which is preliminary data.</text>
</comment>
<evidence type="ECO:0000256" key="2">
    <source>
        <dbReference type="ARBA" id="ARBA00023157"/>
    </source>
</evidence>
<dbReference type="InterPro" id="IPR029034">
    <property type="entry name" value="Cystine-knot_cytokine"/>
</dbReference>
<dbReference type="SUPFAM" id="SSF57501">
    <property type="entry name" value="Cystine-knot cytokines"/>
    <property type="match status" value="1"/>
</dbReference>
<evidence type="ECO:0000259" key="5">
    <source>
        <dbReference type="Pfam" id="PF16077"/>
    </source>
</evidence>